<keyword evidence="3" id="KW-1185">Reference proteome</keyword>
<reference evidence="2 3" key="1">
    <citation type="journal article" date="2021" name="Nat. Plants">
        <title>The Taxus genome provides insights into paclitaxel biosynthesis.</title>
        <authorList>
            <person name="Xiong X."/>
            <person name="Gou J."/>
            <person name="Liao Q."/>
            <person name="Li Y."/>
            <person name="Zhou Q."/>
            <person name="Bi G."/>
            <person name="Li C."/>
            <person name="Du R."/>
            <person name="Wang X."/>
            <person name="Sun T."/>
            <person name="Guo L."/>
            <person name="Liang H."/>
            <person name="Lu P."/>
            <person name="Wu Y."/>
            <person name="Zhang Z."/>
            <person name="Ro D.K."/>
            <person name="Shang Y."/>
            <person name="Huang S."/>
            <person name="Yan J."/>
        </authorList>
    </citation>
    <scope>NUCLEOTIDE SEQUENCE [LARGE SCALE GENOMIC DNA]</scope>
    <source>
        <strain evidence="2">Ta-2019</strain>
    </source>
</reference>
<gene>
    <name evidence="2" type="ORF">KI387_042456</name>
</gene>
<name>A0AA38C0Y1_TAXCH</name>
<proteinExistence type="predicted"/>
<feature type="compositionally biased region" description="Basic and acidic residues" evidence="1">
    <location>
        <begin position="216"/>
        <end position="229"/>
    </location>
</feature>
<dbReference type="AlphaFoldDB" id="A0AA38C0Y1"/>
<evidence type="ECO:0000313" key="3">
    <source>
        <dbReference type="Proteomes" id="UP000824469"/>
    </source>
</evidence>
<comment type="caution">
    <text evidence="2">The sequence shown here is derived from an EMBL/GenBank/DDBJ whole genome shotgun (WGS) entry which is preliminary data.</text>
</comment>
<feature type="region of interest" description="Disordered" evidence="1">
    <location>
        <begin position="315"/>
        <end position="335"/>
    </location>
</feature>
<evidence type="ECO:0000313" key="2">
    <source>
        <dbReference type="EMBL" id="KAH9292356.1"/>
    </source>
</evidence>
<feature type="compositionally biased region" description="Acidic residues" evidence="1">
    <location>
        <begin position="197"/>
        <end position="211"/>
    </location>
</feature>
<organism evidence="2 3">
    <name type="scientific">Taxus chinensis</name>
    <name type="common">Chinese yew</name>
    <name type="synonym">Taxus wallichiana var. chinensis</name>
    <dbReference type="NCBI Taxonomy" id="29808"/>
    <lineage>
        <taxon>Eukaryota</taxon>
        <taxon>Viridiplantae</taxon>
        <taxon>Streptophyta</taxon>
        <taxon>Embryophyta</taxon>
        <taxon>Tracheophyta</taxon>
        <taxon>Spermatophyta</taxon>
        <taxon>Pinopsida</taxon>
        <taxon>Pinidae</taxon>
        <taxon>Conifers II</taxon>
        <taxon>Cupressales</taxon>
        <taxon>Taxaceae</taxon>
        <taxon>Taxus</taxon>
    </lineage>
</organism>
<feature type="region of interest" description="Disordered" evidence="1">
    <location>
        <begin position="197"/>
        <end position="235"/>
    </location>
</feature>
<sequence>MAENKYADVKRNDIVELASRALKKALTPSNIIVGFKRTGIWPLNYDALVNDMACSQAFDMQGEEDVNVVTNILSLSQGINPELNNSEEVVPEIQFMQNVESRDDREEAATHGVELNGTLGNPSNIINSNEGSTDFLSNNDMSLPSQVNPPQWLEDAMKNMGYKLPSSTEDQSLNLPSFPEGLEQQAIIHYYADVGDEDEQDGVESEEDAQENEINSEVRQHEPQVHEETQIQDGHGKLLSQFLRLPRETISKMRVEDSDGSIKLSRHSHILTAPEYMELLVDRERKKEEQEKLKLRKKELAQEKKAARLAAKEKKLQEKLEREREKLAKRATKRY</sequence>
<dbReference type="EMBL" id="JAHRHJ020003168">
    <property type="protein sequence ID" value="KAH9292356.1"/>
    <property type="molecule type" value="Genomic_DNA"/>
</dbReference>
<feature type="compositionally biased region" description="Basic and acidic residues" evidence="1">
    <location>
        <begin position="315"/>
        <end position="328"/>
    </location>
</feature>
<evidence type="ECO:0000256" key="1">
    <source>
        <dbReference type="SAM" id="MobiDB-lite"/>
    </source>
</evidence>
<protein>
    <submittedName>
        <fullName evidence="2">Uncharacterized protein</fullName>
    </submittedName>
</protein>
<accession>A0AA38C0Y1</accession>
<dbReference type="Proteomes" id="UP000824469">
    <property type="component" value="Unassembled WGS sequence"/>
</dbReference>